<feature type="domain" description="Aminotransferase class I/classII large" evidence="7">
    <location>
        <begin position="56"/>
        <end position="380"/>
    </location>
</feature>
<evidence type="ECO:0000259" key="7">
    <source>
        <dbReference type="Pfam" id="PF00155"/>
    </source>
</evidence>
<dbReference type="AlphaFoldDB" id="A0A084EQ81"/>
<dbReference type="Gene3D" id="3.90.1150.10">
    <property type="entry name" value="Aspartate Aminotransferase, domain 1"/>
    <property type="match status" value="1"/>
</dbReference>
<keyword evidence="4" id="KW-0663">Pyridoxal phosphate</keyword>
<dbReference type="Proteomes" id="UP000028534">
    <property type="component" value="Unassembled WGS sequence"/>
</dbReference>
<dbReference type="InterPro" id="IPR015421">
    <property type="entry name" value="PyrdxlP-dep_Trfase_major"/>
</dbReference>
<dbReference type="PANTHER" id="PTHR43643:SF3">
    <property type="entry name" value="HISTIDINOL-PHOSPHATE AMINOTRANSFERASE"/>
    <property type="match status" value="1"/>
</dbReference>
<keyword evidence="2 8" id="KW-0032">Aminotransferase</keyword>
<protein>
    <submittedName>
        <fullName evidence="8">Histidinol-phosphate/aromatic aminotransferase</fullName>
    </submittedName>
    <submittedName>
        <fullName evidence="9">Pyridoxal phosphate-dependent aminotransferase</fullName>
    </submittedName>
</protein>
<proteinExistence type="inferred from homology"/>
<dbReference type="PATRIC" id="fig|13690.10.peg.1371"/>
<dbReference type="STRING" id="13690.AX777_11140"/>
<dbReference type="InterPro" id="IPR006311">
    <property type="entry name" value="TAT_signal"/>
</dbReference>
<accession>A0A084EQ81</accession>
<evidence type="ECO:0000313" key="10">
    <source>
        <dbReference type="Proteomes" id="UP000028534"/>
    </source>
</evidence>
<dbReference type="EMBL" id="JGVR01000005">
    <property type="protein sequence ID" value="KEZ20123.1"/>
    <property type="molecule type" value="Genomic_DNA"/>
</dbReference>
<evidence type="ECO:0000256" key="6">
    <source>
        <dbReference type="SAM" id="Phobius"/>
    </source>
</evidence>
<dbReference type="EMBL" id="JAOCKX010000049">
    <property type="protein sequence ID" value="MDH2134114.1"/>
    <property type="molecule type" value="Genomic_DNA"/>
</dbReference>
<comment type="pathway">
    <text evidence="5">Amino-acid biosynthesis.</text>
</comment>
<evidence type="ECO:0000256" key="5">
    <source>
        <dbReference type="ARBA" id="ARBA00029440"/>
    </source>
</evidence>
<dbReference type="InterPro" id="IPR015422">
    <property type="entry name" value="PyrdxlP-dep_Trfase_small"/>
</dbReference>
<reference evidence="8 10" key="1">
    <citation type="submission" date="2014-03" db="EMBL/GenBank/DDBJ databases">
        <title>Genome sequence of Sphingobium yanoikuyae B1.</title>
        <authorList>
            <person name="Gan H.M."/>
            <person name="Gan H.Y."/>
            <person name="Savka M.A."/>
        </authorList>
    </citation>
    <scope>NUCLEOTIDE SEQUENCE [LARGE SCALE GENOMIC DNA]</scope>
    <source>
        <strain evidence="8 10">B1</strain>
    </source>
</reference>
<keyword evidence="3 8" id="KW-0808">Transferase</keyword>
<evidence type="ECO:0000313" key="9">
    <source>
        <dbReference type="EMBL" id="MDH2134114.1"/>
    </source>
</evidence>
<dbReference type="eggNOG" id="COG0079">
    <property type="taxonomic scope" value="Bacteria"/>
</dbReference>
<gene>
    <name evidence="8" type="ORF">CP98_01328</name>
    <name evidence="9" type="ORF">N5J77_23565</name>
</gene>
<evidence type="ECO:0000256" key="3">
    <source>
        <dbReference type="ARBA" id="ARBA00022679"/>
    </source>
</evidence>
<sequence>MNDQNDAQQDLIQRGYSRRDAARILGVLGAGVAVATAGTPVWAQRNDGPEEGNFPKVRIGSNECWTGPFPVAQAAAAKIVSHANFYHPGTEVTDFKKTLATIEGVPVDHVLPWPGSSDPLSRIVVAFCSPQKGLVTADVSYEQPWGTAEWAGAKVTKVPLTPDYRHDVKAMLAANPDAGLYYICSPNNPTGTLTPVADIEWLVANKPAGSIVLVDEAYLHFSHGQSAAPLVAQGKDVIVLRTFSKLFGMAGMRLGATIARPDLHARMMRYDGKRMSTNLPLPSVVCGTVALTQKALIEQRRAEMIAARDFTFAHLTKRGVKFIPSDANMFMVDWGKPAAGVQAQFLAAGVGIGRNWAPWPTMSRVTVGSMADMQAFCAALDKIMV</sequence>
<reference evidence="9" key="2">
    <citation type="submission" date="2022-09" db="EMBL/GenBank/DDBJ databases">
        <title>Intensive care unit water sources are persistently colonized with multi-drug resistant bacteria and are the site of extensive horizontal gene transfer of antibiotic resistance genes.</title>
        <authorList>
            <person name="Diorio-Toth L."/>
        </authorList>
    </citation>
    <scope>NUCLEOTIDE SEQUENCE</scope>
    <source>
        <strain evidence="9">GD03659</strain>
    </source>
</reference>
<name>A0A084EQ81_SPHYA</name>
<dbReference type="InterPro" id="IPR050106">
    <property type="entry name" value="HistidinolP_aminotransfase"/>
</dbReference>
<dbReference type="Gene3D" id="3.40.640.10">
    <property type="entry name" value="Type I PLP-dependent aspartate aminotransferase-like (Major domain)"/>
    <property type="match status" value="1"/>
</dbReference>
<dbReference type="RefSeq" id="WP_037518079.1">
    <property type="nucleotide sequence ID" value="NZ_DAMCJX010000003.1"/>
</dbReference>
<keyword evidence="6" id="KW-0472">Membrane</keyword>
<dbReference type="PANTHER" id="PTHR43643">
    <property type="entry name" value="HISTIDINOL-PHOSPHATE AMINOTRANSFERASE 2"/>
    <property type="match status" value="1"/>
</dbReference>
<dbReference type="NCBIfam" id="NF006580">
    <property type="entry name" value="PRK09105.1"/>
    <property type="match status" value="1"/>
</dbReference>
<evidence type="ECO:0000256" key="1">
    <source>
        <dbReference type="ARBA" id="ARBA00007970"/>
    </source>
</evidence>
<dbReference type="InterPro" id="IPR015424">
    <property type="entry name" value="PyrdxlP-dep_Trfase"/>
</dbReference>
<dbReference type="Proteomes" id="UP001162318">
    <property type="component" value="Unassembled WGS sequence"/>
</dbReference>
<keyword evidence="6" id="KW-0812">Transmembrane</keyword>
<comment type="similarity">
    <text evidence="1">Belongs to the class-II pyridoxal-phosphate-dependent aminotransferase family. Histidinol-phosphate aminotransferase subfamily.</text>
</comment>
<dbReference type="PROSITE" id="PS51318">
    <property type="entry name" value="TAT"/>
    <property type="match status" value="1"/>
</dbReference>
<dbReference type="SUPFAM" id="SSF53383">
    <property type="entry name" value="PLP-dependent transferases"/>
    <property type="match status" value="1"/>
</dbReference>
<dbReference type="CDD" id="cd00609">
    <property type="entry name" value="AAT_like"/>
    <property type="match status" value="1"/>
</dbReference>
<organism evidence="8 10">
    <name type="scientific">Sphingobium yanoikuyae</name>
    <name type="common">Sphingomonas yanoikuyae</name>
    <dbReference type="NCBI Taxonomy" id="13690"/>
    <lineage>
        <taxon>Bacteria</taxon>
        <taxon>Pseudomonadati</taxon>
        <taxon>Pseudomonadota</taxon>
        <taxon>Alphaproteobacteria</taxon>
        <taxon>Sphingomonadales</taxon>
        <taxon>Sphingomonadaceae</taxon>
        <taxon>Sphingobium</taxon>
    </lineage>
</organism>
<dbReference type="InterPro" id="IPR004839">
    <property type="entry name" value="Aminotransferase_I/II_large"/>
</dbReference>
<keyword evidence="6" id="KW-1133">Transmembrane helix</keyword>
<comment type="caution">
    <text evidence="8">The sequence shown here is derived from an EMBL/GenBank/DDBJ whole genome shotgun (WGS) entry which is preliminary data.</text>
</comment>
<dbReference type="GO" id="GO:0008483">
    <property type="term" value="F:transaminase activity"/>
    <property type="evidence" value="ECO:0007669"/>
    <property type="project" value="UniProtKB-KW"/>
</dbReference>
<feature type="transmembrane region" description="Helical" evidence="6">
    <location>
        <begin position="21"/>
        <end position="43"/>
    </location>
</feature>
<evidence type="ECO:0000256" key="4">
    <source>
        <dbReference type="ARBA" id="ARBA00022898"/>
    </source>
</evidence>
<evidence type="ECO:0000313" key="8">
    <source>
        <dbReference type="EMBL" id="KEZ20123.1"/>
    </source>
</evidence>
<dbReference type="GO" id="GO:0030170">
    <property type="term" value="F:pyridoxal phosphate binding"/>
    <property type="evidence" value="ECO:0007669"/>
    <property type="project" value="InterPro"/>
</dbReference>
<evidence type="ECO:0000256" key="2">
    <source>
        <dbReference type="ARBA" id="ARBA00022576"/>
    </source>
</evidence>
<dbReference type="Pfam" id="PF00155">
    <property type="entry name" value="Aminotran_1_2"/>
    <property type="match status" value="1"/>
</dbReference>